<protein>
    <submittedName>
        <fullName evidence="3">Helix-turn-helix domain-containing protein</fullName>
    </submittedName>
</protein>
<name>A0A6B2NH30_9RHOB</name>
<accession>A0A6B2NH30</accession>
<feature type="region of interest" description="Disordered" evidence="1">
    <location>
        <begin position="76"/>
        <end position="107"/>
    </location>
</feature>
<evidence type="ECO:0000313" key="3">
    <source>
        <dbReference type="EMBL" id="NDW43462.1"/>
    </source>
</evidence>
<dbReference type="AlphaFoldDB" id="A0A6B2NH30"/>
<evidence type="ECO:0000256" key="1">
    <source>
        <dbReference type="SAM" id="MobiDB-lite"/>
    </source>
</evidence>
<organism evidence="3">
    <name type="scientific">Ruegeria sp. PrR005</name>
    <dbReference type="NCBI Taxonomy" id="2706882"/>
    <lineage>
        <taxon>Bacteria</taxon>
        <taxon>Pseudomonadati</taxon>
        <taxon>Pseudomonadota</taxon>
        <taxon>Alphaproteobacteria</taxon>
        <taxon>Rhodobacterales</taxon>
        <taxon>Roseobacteraceae</taxon>
        <taxon>Ruegeria</taxon>
    </lineage>
</organism>
<dbReference type="RefSeq" id="WP_164126741.1">
    <property type="nucleotide sequence ID" value="NZ_JAAGOX010000001.1"/>
</dbReference>
<dbReference type="EMBL" id="JAAGOX010000001">
    <property type="protein sequence ID" value="NDW43462.1"/>
    <property type="molecule type" value="Genomic_DNA"/>
</dbReference>
<evidence type="ECO:0000259" key="2">
    <source>
        <dbReference type="Pfam" id="PF20057"/>
    </source>
</evidence>
<dbReference type="Pfam" id="PF20057">
    <property type="entry name" value="DUF6456"/>
    <property type="match status" value="1"/>
</dbReference>
<feature type="domain" description="DUF6456" evidence="2">
    <location>
        <begin position="238"/>
        <end position="375"/>
    </location>
</feature>
<reference evidence="3" key="1">
    <citation type="submission" date="2020-02" db="EMBL/GenBank/DDBJ databases">
        <title>Delineation of the pyrene-degrading pathway in Roseobacter clade bacteria by genomic analysis.</title>
        <authorList>
            <person name="Zhou H."/>
            <person name="Wang H."/>
        </authorList>
    </citation>
    <scope>NUCLEOTIDE SEQUENCE</scope>
    <source>
        <strain evidence="3">PrR005</strain>
    </source>
</reference>
<comment type="caution">
    <text evidence="3">The sequence shown here is derived from an EMBL/GenBank/DDBJ whole genome shotgun (WGS) entry which is preliminary data.</text>
</comment>
<proteinExistence type="predicted"/>
<gene>
    <name evidence="3" type="ORF">G0P99_00650</name>
</gene>
<sequence>MVSQVVTQVPEWVPENAQRYLAHTEAGYSIRDLARGAGCHASTVMRQIRKVELRRDDPLVDAALHALAAAHFPPLRTRTDANPASGFNPEDHAPMPSLAMPSKDTPNDTTFDQEAIRILRRMCESGAVLAVAEDMDKAVVVRDDGQGGSTRTAVVDCTIAQALALKDWIACDQPGRISRYYVTSAGRAALGRLLAEAENRARVQKDGFAEAQSAFSGPARRVAEPATGDDMAERPRRVRYNAVESPLIALARRKDRDGSPFLSDRLVRAGERLREDFELAQMGPNVTQDWGRFLTAGVRSEYSPDRRGGHGPEAARDRVARALAELGPGLSDVALRCCCYLEGLELAEKRMGWSARSGKIVLRIALQRLRRHYDEQHEKDQYIG</sequence>
<dbReference type="InterPro" id="IPR045599">
    <property type="entry name" value="DUF6456"/>
</dbReference>